<comment type="subcellular location">
    <subcellularLocation>
        <location evidence="1">Membrane</location>
        <topology evidence="1">Multi-pass membrane protein</topology>
    </subcellularLocation>
</comment>
<evidence type="ECO:0000256" key="6">
    <source>
        <dbReference type="ARBA" id="ARBA00022989"/>
    </source>
</evidence>
<reference evidence="12 13" key="1">
    <citation type="submission" date="2024-01" db="EMBL/GenBank/DDBJ databases">
        <authorList>
            <person name="Allen C."/>
            <person name="Tagirdzhanova G."/>
        </authorList>
    </citation>
    <scope>NUCLEOTIDE SEQUENCE [LARGE SCALE GENOMIC DNA]</scope>
</reference>
<gene>
    <name evidence="12" type="ORF">SEUCBS140593_007952</name>
</gene>
<dbReference type="SUPFAM" id="SSF57850">
    <property type="entry name" value="RING/U-box"/>
    <property type="match status" value="1"/>
</dbReference>
<evidence type="ECO:0000256" key="4">
    <source>
        <dbReference type="ARBA" id="ARBA00022771"/>
    </source>
</evidence>
<keyword evidence="13" id="KW-1185">Reference proteome</keyword>
<evidence type="ECO:0000256" key="2">
    <source>
        <dbReference type="ARBA" id="ARBA00022692"/>
    </source>
</evidence>
<organism evidence="12 13">
    <name type="scientific">Sporothrix eucalyptigena</name>
    <dbReference type="NCBI Taxonomy" id="1812306"/>
    <lineage>
        <taxon>Eukaryota</taxon>
        <taxon>Fungi</taxon>
        <taxon>Dikarya</taxon>
        <taxon>Ascomycota</taxon>
        <taxon>Pezizomycotina</taxon>
        <taxon>Sordariomycetes</taxon>
        <taxon>Sordariomycetidae</taxon>
        <taxon>Ophiostomatales</taxon>
        <taxon>Ophiostomataceae</taxon>
        <taxon>Sporothrix</taxon>
    </lineage>
</organism>
<keyword evidence="5" id="KW-0862">Zinc</keyword>
<feature type="domain" description="RING-type" evidence="10">
    <location>
        <begin position="20"/>
        <end position="74"/>
    </location>
</feature>
<dbReference type="InterPro" id="IPR001841">
    <property type="entry name" value="Znf_RING"/>
</dbReference>
<evidence type="ECO:0000259" key="10">
    <source>
        <dbReference type="PROSITE" id="PS50089"/>
    </source>
</evidence>
<name>A0ABP0CKB2_9PEZI</name>
<comment type="caution">
    <text evidence="12">The sequence shown here is derived from an EMBL/GenBank/DDBJ whole genome shotgun (WGS) entry which is preliminary data.</text>
</comment>
<feature type="region of interest" description="Disordered" evidence="9">
    <location>
        <begin position="247"/>
        <end position="269"/>
    </location>
</feature>
<keyword evidence="7" id="KW-0472">Membrane</keyword>
<keyword evidence="4 8" id="KW-0863">Zinc-finger</keyword>
<keyword evidence="3" id="KW-0479">Metal-binding</keyword>
<accession>A0ABP0CKB2</accession>
<evidence type="ECO:0000256" key="7">
    <source>
        <dbReference type="ARBA" id="ARBA00023136"/>
    </source>
</evidence>
<dbReference type="EMBL" id="CAWUHD010000102">
    <property type="protein sequence ID" value="CAK7231516.1"/>
    <property type="molecule type" value="Genomic_DNA"/>
</dbReference>
<keyword evidence="2" id="KW-0812">Transmembrane</keyword>
<feature type="region of interest" description="Disordered" evidence="9">
    <location>
        <begin position="551"/>
        <end position="574"/>
    </location>
</feature>
<dbReference type="Pfam" id="PF12906">
    <property type="entry name" value="RINGv"/>
    <property type="match status" value="1"/>
</dbReference>
<evidence type="ECO:0000313" key="12">
    <source>
        <dbReference type="EMBL" id="CAK7231516.1"/>
    </source>
</evidence>
<evidence type="ECO:0000259" key="11">
    <source>
        <dbReference type="PROSITE" id="PS51292"/>
    </source>
</evidence>
<dbReference type="Gene3D" id="3.30.40.10">
    <property type="entry name" value="Zinc/RING finger domain, C3HC4 (zinc finger)"/>
    <property type="match status" value="1"/>
</dbReference>
<feature type="domain" description="RING-CH-type" evidence="11">
    <location>
        <begin position="12"/>
        <end position="80"/>
    </location>
</feature>
<proteinExistence type="predicted"/>
<dbReference type="SMART" id="SM00744">
    <property type="entry name" value="RINGv"/>
    <property type="match status" value="1"/>
</dbReference>
<dbReference type="Proteomes" id="UP001642482">
    <property type="component" value="Unassembled WGS sequence"/>
</dbReference>
<dbReference type="PROSITE" id="PS50089">
    <property type="entry name" value="ZF_RING_2"/>
    <property type="match status" value="1"/>
</dbReference>
<evidence type="ECO:0000256" key="8">
    <source>
        <dbReference type="PROSITE-ProRule" id="PRU00175"/>
    </source>
</evidence>
<protein>
    <recommendedName>
        <fullName evidence="14">RING-CH-type domain-containing protein</fullName>
    </recommendedName>
</protein>
<keyword evidence="6" id="KW-1133">Transmembrane helix</keyword>
<evidence type="ECO:0000256" key="1">
    <source>
        <dbReference type="ARBA" id="ARBA00004141"/>
    </source>
</evidence>
<dbReference type="PROSITE" id="PS51292">
    <property type="entry name" value="ZF_RING_CH"/>
    <property type="match status" value="1"/>
</dbReference>
<dbReference type="InterPro" id="IPR011016">
    <property type="entry name" value="Znf_RING-CH"/>
</dbReference>
<evidence type="ECO:0000313" key="13">
    <source>
        <dbReference type="Proteomes" id="UP001642482"/>
    </source>
</evidence>
<dbReference type="PANTHER" id="PTHR46283">
    <property type="entry name" value="E3 UBIQUITIN-PROTEIN LIGASE MARCH5"/>
    <property type="match status" value="1"/>
</dbReference>
<evidence type="ECO:0000256" key="9">
    <source>
        <dbReference type="SAM" id="MobiDB-lite"/>
    </source>
</evidence>
<dbReference type="InterPro" id="IPR013083">
    <property type="entry name" value="Znf_RING/FYVE/PHD"/>
</dbReference>
<evidence type="ECO:0000256" key="5">
    <source>
        <dbReference type="ARBA" id="ARBA00022833"/>
    </source>
</evidence>
<evidence type="ECO:0000256" key="3">
    <source>
        <dbReference type="ARBA" id="ARBA00022723"/>
    </source>
</evidence>
<sequence>MVSSTDQPVTPPPIAADASCFICLQTPAETPDATWVTPCPCSLDAHEDCLLQWIAESEFKNGGARKKVRCPQCNARIRTVQPEDPLVSFQDRVTWWHRRASPPMLLGTIMTMGAAGSAFYGYQSMVVFAGEETTVFWLAGLADTRRPLWRQTLGFMGRLFALNMVAPVLLLQRVLPTLVNLLSLPPSMVYNLHLAWQVVRGDRVLLWPPSPSQILAAMPTVSIAYATAYHELFGKLERRLDNALRGRPATEAEEPQAPGPDAGHPAQDGQLVGVDVDADVAAPAPGLLGSLRRLGQAVAQLLGNDDDEHDHNGANLVIENVNAAAAFARDNEVQIQVEFVVEEEVIPGANEEDEWVDEVEGVDDDEILPPREVRDDDMDILGGGARDADIANGNGNDIDAALPPPDIPRVRPDVDVPFLPEAVPDVVPAAPPLAPAAAPAGGGAGAGGGGGLFLSDIVSAIVSQLMLPTMASAAGVVLKHVLPRSWVTSPEVTRPAGLGLYALMLPEKRRGLLRERWGRSLVGGMLVIVLRDLWALLIKYRRVQMKQQRRIRNVDRKRGQAETARVPSADGEAV</sequence>
<evidence type="ECO:0008006" key="14">
    <source>
        <dbReference type="Google" id="ProtNLM"/>
    </source>
</evidence>